<dbReference type="InterPro" id="IPR040605">
    <property type="entry name" value="Glyco_hydro2_dom5"/>
</dbReference>
<evidence type="ECO:0000313" key="6">
    <source>
        <dbReference type="EMBL" id="SMO76788.1"/>
    </source>
</evidence>
<keyword evidence="2" id="KW-0378">Hydrolase</keyword>
<reference evidence="6 7" key="1">
    <citation type="submission" date="2017-05" db="EMBL/GenBank/DDBJ databases">
        <authorList>
            <person name="Varghese N."/>
            <person name="Submissions S."/>
        </authorList>
    </citation>
    <scope>NUCLEOTIDE SEQUENCE [LARGE SCALE GENOMIC DNA]</scope>
    <source>
        <strain evidence="6 7">DSM 21342</strain>
    </source>
</reference>
<sequence length="134" mass="14842">MGRKKKIQYEYRLRWNEVVYEPGELKAISYKDGKVWATSIVKTTDVAAKLQLTAYKTALKADGSDLVFVTVAVTDKDGNTIPTAKDTIQCSLEGAVFNGLLLVILKARPNAKDPMKLVVKANDLEKAELKIDVK</sequence>
<dbReference type="InterPro" id="IPR032311">
    <property type="entry name" value="DUF4982"/>
</dbReference>
<dbReference type="SUPFAM" id="SSF49373">
    <property type="entry name" value="Invasin/intimin cell-adhesion fragments"/>
    <property type="match status" value="1"/>
</dbReference>
<keyword evidence="7" id="KW-1185">Reference proteome</keyword>
<dbReference type="Pfam" id="PF16355">
    <property type="entry name" value="DUF4982"/>
    <property type="match status" value="1"/>
</dbReference>
<keyword evidence="3" id="KW-0326">Glycosidase</keyword>
<accession>A0A521DYU3</accession>
<dbReference type="PANTHER" id="PTHR42732:SF1">
    <property type="entry name" value="BETA-MANNOSIDASE"/>
    <property type="match status" value="1"/>
</dbReference>
<dbReference type="InterPro" id="IPR051913">
    <property type="entry name" value="GH2_Domain-Containing"/>
</dbReference>
<gene>
    <name evidence="6" type="ORF">SAMN06265350_10971</name>
</gene>
<dbReference type="EMBL" id="FXSZ01000009">
    <property type="protein sequence ID" value="SMO76788.1"/>
    <property type="molecule type" value="Genomic_DNA"/>
</dbReference>
<dbReference type="Gene3D" id="2.60.40.10">
    <property type="entry name" value="Immunoglobulins"/>
    <property type="match status" value="2"/>
</dbReference>
<feature type="domain" description="Glycoside hydrolase family 2" evidence="5">
    <location>
        <begin position="50"/>
        <end position="95"/>
    </location>
</feature>
<dbReference type="PANTHER" id="PTHR42732">
    <property type="entry name" value="BETA-GALACTOSIDASE"/>
    <property type="match status" value="1"/>
</dbReference>
<evidence type="ECO:0000256" key="1">
    <source>
        <dbReference type="ARBA" id="ARBA00007401"/>
    </source>
</evidence>
<evidence type="ECO:0000259" key="5">
    <source>
        <dbReference type="Pfam" id="PF18565"/>
    </source>
</evidence>
<dbReference type="Pfam" id="PF18565">
    <property type="entry name" value="Glyco_hydro2_C5"/>
    <property type="match status" value="1"/>
</dbReference>
<dbReference type="RefSeq" id="WP_221929062.1">
    <property type="nucleotide sequence ID" value="NZ_FXSZ01000009.1"/>
</dbReference>
<evidence type="ECO:0000313" key="7">
    <source>
        <dbReference type="Proteomes" id="UP000315971"/>
    </source>
</evidence>
<dbReference type="InterPro" id="IPR013783">
    <property type="entry name" value="Ig-like_fold"/>
</dbReference>
<evidence type="ECO:0000256" key="3">
    <source>
        <dbReference type="ARBA" id="ARBA00023295"/>
    </source>
</evidence>
<evidence type="ECO:0000256" key="2">
    <source>
        <dbReference type="ARBA" id="ARBA00022801"/>
    </source>
</evidence>
<comment type="similarity">
    <text evidence="1">Belongs to the glycosyl hydrolase 2 family.</text>
</comment>
<proteinExistence type="inferred from homology"/>
<dbReference type="InterPro" id="IPR008964">
    <property type="entry name" value="Invasin/intimin_cell_adhesion"/>
</dbReference>
<name>A0A521DYU3_9SPHI</name>
<evidence type="ECO:0000259" key="4">
    <source>
        <dbReference type="Pfam" id="PF16355"/>
    </source>
</evidence>
<organism evidence="6 7">
    <name type="scientific">Solitalea koreensis</name>
    <dbReference type="NCBI Taxonomy" id="543615"/>
    <lineage>
        <taxon>Bacteria</taxon>
        <taxon>Pseudomonadati</taxon>
        <taxon>Bacteroidota</taxon>
        <taxon>Sphingobacteriia</taxon>
        <taxon>Sphingobacteriales</taxon>
        <taxon>Sphingobacteriaceae</taxon>
        <taxon>Solitalea</taxon>
    </lineage>
</organism>
<dbReference type="GO" id="GO:0016798">
    <property type="term" value="F:hydrolase activity, acting on glycosyl bonds"/>
    <property type="evidence" value="ECO:0007669"/>
    <property type="project" value="UniProtKB-KW"/>
</dbReference>
<dbReference type="AlphaFoldDB" id="A0A521DYU3"/>
<feature type="domain" description="DUF4982" evidence="4">
    <location>
        <begin position="1"/>
        <end position="37"/>
    </location>
</feature>
<dbReference type="Proteomes" id="UP000315971">
    <property type="component" value="Unassembled WGS sequence"/>
</dbReference>
<protein>
    <submittedName>
        <fullName evidence="6">Uncharacterized protein</fullName>
    </submittedName>
</protein>